<dbReference type="GO" id="GO:0005829">
    <property type="term" value="C:cytosol"/>
    <property type="evidence" value="ECO:0007669"/>
    <property type="project" value="TreeGrafter"/>
</dbReference>
<accession>A0A938Y973</accession>
<dbReference type="Pfam" id="PF01656">
    <property type="entry name" value="CbiA"/>
    <property type="match status" value="1"/>
</dbReference>
<dbReference type="GO" id="GO:0009898">
    <property type="term" value="C:cytoplasmic side of plasma membrane"/>
    <property type="evidence" value="ECO:0007669"/>
    <property type="project" value="TreeGrafter"/>
</dbReference>
<proteinExistence type="predicted"/>
<organism evidence="3 4">
    <name type="scientific">Nocardioides faecalis</name>
    <dbReference type="NCBI Taxonomy" id="2803858"/>
    <lineage>
        <taxon>Bacteria</taxon>
        <taxon>Bacillati</taxon>
        <taxon>Actinomycetota</taxon>
        <taxon>Actinomycetes</taxon>
        <taxon>Propionibacteriales</taxon>
        <taxon>Nocardioidaceae</taxon>
        <taxon>Nocardioides</taxon>
    </lineage>
</organism>
<reference evidence="3" key="1">
    <citation type="submission" date="2021-01" db="EMBL/GenBank/DDBJ databases">
        <title>Novel species in genus Nocardioides.</title>
        <authorList>
            <person name="Zhang G."/>
        </authorList>
    </citation>
    <scope>NUCLEOTIDE SEQUENCE</scope>
    <source>
        <strain evidence="3">Zg-536</strain>
    </source>
</reference>
<evidence type="ECO:0000313" key="3">
    <source>
        <dbReference type="EMBL" id="MBM9461497.1"/>
    </source>
</evidence>
<dbReference type="InterPro" id="IPR002586">
    <property type="entry name" value="CobQ/CobB/MinD/ParA_Nub-bd_dom"/>
</dbReference>
<evidence type="ECO:0000256" key="1">
    <source>
        <dbReference type="SAM" id="MobiDB-lite"/>
    </source>
</evidence>
<dbReference type="EMBL" id="JAERTX010000018">
    <property type="protein sequence ID" value="MBM9461497.1"/>
    <property type="molecule type" value="Genomic_DNA"/>
</dbReference>
<dbReference type="RefSeq" id="WP_205292818.1">
    <property type="nucleotide sequence ID" value="NZ_CP074406.1"/>
</dbReference>
<protein>
    <recommendedName>
        <fullName evidence="2">CobQ/CobB/MinD/ParA nucleotide binding domain-containing protein</fullName>
    </recommendedName>
</protein>
<dbReference type="PANTHER" id="PTHR43384">
    <property type="entry name" value="SEPTUM SITE-DETERMINING PROTEIN MIND HOMOLOG, CHLOROPLASTIC-RELATED"/>
    <property type="match status" value="1"/>
</dbReference>
<comment type="caution">
    <text evidence="3">The sequence shown here is derived from an EMBL/GenBank/DDBJ whole genome shotgun (WGS) entry which is preliminary data.</text>
</comment>
<dbReference type="SUPFAM" id="SSF52540">
    <property type="entry name" value="P-loop containing nucleoside triphosphate hydrolases"/>
    <property type="match status" value="1"/>
</dbReference>
<dbReference type="PANTHER" id="PTHR43384:SF11">
    <property type="entry name" value="SEPTUM SITE DETERMINING PROTEIN"/>
    <property type="match status" value="1"/>
</dbReference>
<feature type="domain" description="CobQ/CobB/MinD/ParA nucleotide binding" evidence="2">
    <location>
        <begin position="162"/>
        <end position="349"/>
    </location>
</feature>
<dbReference type="InterPro" id="IPR027417">
    <property type="entry name" value="P-loop_NTPase"/>
</dbReference>
<dbReference type="GO" id="GO:0051782">
    <property type="term" value="P:negative regulation of cell division"/>
    <property type="evidence" value="ECO:0007669"/>
    <property type="project" value="TreeGrafter"/>
</dbReference>
<dbReference type="Gene3D" id="3.40.50.300">
    <property type="entry name" value="P-loop containing nucleotide triphosphate hydrolases"/>
    <property type="match status" value="1"/>
</dbReference>
<evidence type="ECO:0000259" key="2">
    <source>
        <dbReference type="Pfam" id="PF01656"/>
    </source>
</evidence>
<sequence>MIVVVLVSTGAAWEPGALAALAKHPGTVLLKRCVDLADLLATASTGQPEVAVLGTDLPGLDRAVVDELAAHGVRLVGVAADPDHTQPRAARVGIATVLPADRIGEVAEVLTTLPSDLTDPGRGAGPGAGPASEPGAVLWGPPDPDVPVRGPIVPAGGPGRVIAVWGPTGGPGRTTLAAALAGELARRGLDTLLVDADPYGGAVAQQLGILDEVSGLLAAARLSSSGQLAERFGGVQRRLSDRLRVLTGLPRADRWAEVRPGALTEIVETAREQGQVVLDTGFSLEHDPAADLGRPGRNDLTREAVEVADELVVVGAADPVGLARLVRGLREVAEVRPHVPTRVVVNRMRTTLGWREADVRAMLAGFSRSAEHGADPVPVHFLPEDQAALDRALVAGRLLTEAGDSALRRGVVELVAAMAGTGHGMSQDMSLGVSRSMRRGRGRVPGSG</sequence>
<evidence type="ECO:0000313" key="4">
    <source>
        <dbReference type="Proteomes" id="UP000663791"/>
    </source>
</evidence>
<dbReference type="GO" id="GO:0016887">
    <property type="term" value="F:ATP hydrolysis activity"/>
    <property type="evidence" value="ECO:0007669"/>
    <property type="project" value="TreeGrafter"/>
</dbReference>
<keyword evidence="4" id="KW-1185">Reference proteome</keyword>
<gene>
    <name evidence="3" type="ORF">JK386_16455</name>
</gene>
<dbReference type="Proteomes" id="UP000663791">
    <property type="component" value="Unassembled WGS sequence"/>
</dbReference>
<dbReference type="GO" id="GO:0005524">
    <property type="term" value="F:ATP binding"/>
    <property type="evidence" value="ECO:0007669"/>
    <property type="project" value="TreeGrafter"/>
</dbReference>
<name>A0A938Y973_9ACTN</name>
<dbReference type="InterPro" id="IPR050625">
    <property type="entry name" value="ParA/MinD_ATPase"/>
</dbReference>
<dbReference type="AlphaFoldDB" id="A0A938Y973"/>
<feature type="region of interest" description="Disordered" evidence="1">
    <location>
        <begin position="425"/>
        <end position="448"/>
    </location>
</feature>